<evidence type="ECO:0000256" key="1">
    <source>
        <dbReference type="SAM" id="Coils"/>
    </source>
</evidence>
<evidence type="ECO:0000313" key="4">
    <source>
        <dbReference type="Proteomes" id="UP000247409"/>
    </source>
</evidence>
<gene>
    <name evidence="3" type="ORF">BWQ96_07764</name>
</gene>
<protein>
    <submittedName>
        <fullName evidence="3">Uncharacterized protein</fullName>
    </submittedName>
</protein>
<feature type="compositionally biased region" description="Basic and acidic residues" evidence="2">
    <location>
        <begin position="209"/>
        <end position="238"/>
    </location>
</feature>
<feature type="region of interest" description="Disordered" evidence="2">
    <location>
        <begin position="203"/>
        <end position="238"/>
    </location>
</feature>
<organism evidence="3 4">
    <name type="scientific">Gracilariopsis chorda</name>
    <dbReference type="NCBI Taxonomy" id="448386"/>
    <lineage>
        <taxon>Eukaryota</taxon>
        <taxon>Rhodophyta</taxon>
        <taxon>Florideophyceae</taxon>
        <taxon>Rhodymeniophycidae</taxon>
        <taxon>Gracilariales</taxon>
        <taxon>Gracilariaceae</taxon>
        <taxon>Gracilariopsis</taxon>
    </lineage>
</organism>
<feature type="coiled-coil region" evidence="1">
    <location>
        <begin position="144"/>
        <end position="171"/>
    </location>
</feature>
<keyword evidence="1" id="KW-0175">Coiled coil</keyword>
<evidence type="ECO:0000256" key="2">
    <source>
        <dbReference type="SAM" id="MobiDB-lite"/>
    </source>
</evidence>
<dbReference type="EMBL" id="NBIV01000160">
    <property type="protein sequence ID" value="PXF42502.1"/>
    <property type="molecule type" value="Genomic_DNA"/>
</dbReference>
<keyword evidence="4" id="KW-1185">Reference proteome</keyword>
<evidence type="ECO:0000313" key="3">
    <source>
        <dbReference type="EMBL" id="PXF42502.1"/>
    </source>
</evidence>
<accession>A0A2V3IK95</accession>
<name>A0A2V3IK95_9FLOR</name>
<dbReference type="AlphaFoldDB" id="A0A2V3IK95"/>
<sequence>MGYEMCTRSRCALYTAKENALPSETTPFGCHLTIDAGTCTRFDYVMHSVTAVDNMQTEVNSVTDAILNENLEVYEMVAAIEADVIVTNDALKSMDQMRNEMSAQEIEKIEKDGDLVIDAVEEAGRLALAANQDGRKVYKGSRNLARLAAKARKANRDAEVAEKRLKSEETRAEKDGTECTTCPGLRDDVERLKSESKNAVIAAGQVAKQAREDSRNARDNRNKIKELRSQSDERRGKVVEAVEEVKRRVGRR</sequence>
<reference evidence="3 4" key="1">
    <citation type="journal article" date="2018" name="Mol. Biol. Evol.">
        <title>Analysis of the draft genome of the red seaweed Gracilariopsis chorda provides insights into genome size evolution in Rhodophyta.</title>
        <authorList>
            <person name="Lee J."/>
            <person name="Yang E.C."/>
            <person name="Graf L."/>
            <person name="Yang J.H."/>
            <person name="Qiu H."/>
            <person name="Zel Zion U."/>
            <person name="Chan C.X."/>
            <person name="Stephens T.G."/>
            <person name="Weber A.P.M."/>
            <person name="Boo G.H."/>
            <person name="Boo S.M."/>
            <person name="Kim K.M."/>
            <person name="Shin Y."/>
            <person name="Jung M."/>
            <person name="Lee S.J."/>
            <person name="Yim H.S."/>
            <person name="Lee J.H."/>
            <person name="Bhattacharya D."/>
            <person name="Yoon H.S."/>
        </authorList>
    </citation>
    <scope>NUCLEOTIDE SEQUENCE [LARGE SCALE GENOMIC DNA]</scope>
    <source>
        <strain evidence="3 4">SKKU-2015</strain>
        <tissue evidence="3">Whole body</tissue>
    </source>
</reference>
<proteinExistence type="predicted"/>
<dbReference type="Proteomes" id="UP000247409">
    <property type="component" value="Unassembled WGS sequence"/>
</dbReference>
<comment type="caution">
    <text evidence="3">The sequence shown here is derived from an EMBL/GenBank/DDBJ whole genome shotgun (WGS) entry which is preliminary data.</text>
</comment>